<feature type="binding site" evidence="6">
    <location>
        <position position="175"/>
    </location>
    <ligand>
        <name>Mg(2+)</name>
        <dbReference type="ChEBI" id="CHEBI:18420"/>
        <label>1</label>
        <note>catalytic</note>
    </ligand>
</feature>
<dbReference type="GO" id="GO:0008441">
    <property type="term" value="F:3'(2'),5'-bisphosphate nucleotidase activity"/>
    <property type="evidence" value="ECO:0007669"/>
    <property type="project" value="TreeGrafter"/>
</dbReference>
<reference evidence="7 8" key="1">
    <citation type="submission" date="2024-03" db="EMBL/GenBank/DDBJ databases">
        <title>WGS assembly of Saponaria officinalis var. Norfolk2.</title>
        <authorList>
            <person name="Jenkins J."/>
            <person name="Shu S."/>
            <person name="Grimwood J."/>
            <person name="Barry K."/>
            <person name="Goodstein D."/>
            <person name="Schmutz J."/>
            <person name="Leebens-Mack J."/>
            <person name="Osbourn A."/>
        </authorList>
    </citation>
    <scope>NUCLEOTIDE SEQUENCE [LARGE SCALE GENOMIC DNA]</scope>
    <source>
        <strain evidence="8">cv. Norfolk2</strain>
        <strain evidence="7">JIC</strain>
        <tissue evidence="7">Leaf</tissue>
    </source>
</reference>
<dbReference type="Proteomes" id="UP001443914">
    <property type="component" value="Unassembled WGS sequence"/>
</dbReference>
<dbReference type="AlphaFoldDB" id="A0AAW1HXH9"/>
<evidence type="ECO:0000256" key="1">
    <source>
        <dbReference type="ARBA" id="ARBA00001946"/>
    </source>
</evidence>
<keyword evidence="4" id="KW-0378">Hydrolase</keyword>
<dbReference type="Pfam" id="PF00459">
    <property type="entry name" value="Inositol_P"/>
    <property type="match status" value="1"/>
</dbReference>
<keyword evidence="8" id="KW-1185">Reference proteome</keyword>
<evidence type="ECO:0000313" key="7">
    <source>
        <dbReference type="EMBL" id="KAK9681778.1"/>
    </source>
</evidence>
<name>A0AAW1HXH9_SAPOF</name>
<feature type="binding site" evidence="6">
    <location>
        <position position="178"/>
    </location>
    <ligand>
        <name>Mg(2+)</name>
        <dbReference type="ChEBI" id="CHEBI:18420"/>
        <label>1</label>
        <note>catalytic</note>
    </ligand>
</feature>
<evidence type="ECO:0000256" key="3">
    <source>
        <dbReference type="ARBA" id="ARBA00022723"/>
    </source>
</evidence>
<dbReference type="PANTHER" id="PTHR43200:SF4">
    <property type="entry name" value="PAP-SPECIFIC PHOSPHATASE, MITOCHONDRIAL-RELATED"/>
    <property type="match status" value="1"/>
</dbReference>
<dbReference type="InterPro" id="IPR051090">
    <property type="entry name" value="Inositol_monoP_superfamily"/>
</dbReference>
<dbReference type="GO" id="GO:0046872">
    <property type="term" value="F:metal ion binding"/>
    <property type="evidence" value="ECO:0007669"/>
    <property type="project" value="UniProtKB-KW"/>
</dbReference>
<evidence type="ECO:0000313" key="8">
    <source>
        <dbReference type="Proteomes" id="UP001443914"/>
    </source>
</evidence>
<dbReference type="InterPro" id="IPR020583">
    <property type="entry name" value="Inositol_monoP_metal-BS"/>
</dbReference>
<dbReference type="PANTHER" id="PTHR43200">
    <property type="entry name" value="PHOSPHATASE"/>
    <property type="match status" value="1"/>
</dbReference>
<proteinExistence type="inferred from homology"/>
<evidence type="ECO:0000256" key="4">
    <source>
        <dbReference type="ARBA" id="ARBA00022801"/>
    </source>
</evidence>
<dbReference type="EMBL" id="JBDFQZ010000010">
    <property type="protein sequence ID" value="KAK9681779.1"/>
    <property type="molecule type" value="Genomic_DNA"/>
</dbReference>
<evidence type="ECO:0000256" key="6">
    <source>
        <dbReference type="PIRSR" id="PIRSR600760-2"/>
    </source>
</evidence>
<dbReference type="InterPro" id="IPR000760">
    <property type="entry name" value="Inositol_monophosphatase-like"/>
</dbReference>
<comment type="caution">
    <text evidence="7">The sequence shown here is derived from an EMBL/GenBank/DDBJ whole genome shotgun (WGS) entry which is preliminary data.</text>
</comment>
<keyword evidence="5 6" id="KW-0460">Magnesium</keyword>
<evidence type="ECO:0000256" key="5">
    <source>
        <dbReference type="ARBA" id="ARBA00022842"/>
    </source>
</evidence>
<dbReference type="Gene3D" id="3.40.190.80">
    <property type="match status" value="1"/>
</dbReference>
<feature type="binding site" evidence="6">
    <location>
        <position position="348"/>
    </location>
    <ligand>
        <name>Mg(2+)</name>
        <dbReference type="ChEBI" id="CHEBI:18420"/>
        <label>1</label>
        <note>catalytic</note>
    </ligand>
</feature>
<keyword evidence="3 6" id="KW-0479">Metal-binding</keyword>
<gene>
    <name evidence="7" type="ORF">RND81_10G027200</name>
</gene>
<dbReference type="Gene3D" id="3.30.540.10">
    <property type="entry name" value="Fructose-1,6-Bisphosphatase, subunit A, domain 1"/>
    <property type="match status" value="1"/>
</dbReference>
<feature type="binding site" evidence="6">
    <location>
        <position position="177"/>
    </location>
    <ligand>
        <name>Mg(2+)</name>
        <dbReference type="ChEBI" id="CHEBI:18420"/>
        <label>1</label>
        <note>catalytic</note>
    </ligand>
</feature>
<evidence type="ECO:0000256" key="2">
    <source>
        <dbReference type="ARBA" id="ARBA00009759"/>
    </source>
</evidence>
<dbReference type="FunFam" id="3.30.540.10:FF:000022">
    <property type="entry name" value="Putative PAP-specific phosphatase, mitochondrial"/>
    <property type="match status" value="1"/>
</dbReference>
<sequence length="412" mass="44576">MDLRCSSLRLSLLTSITPFSSSKFRHCSSNLSTIRACMPFSPQKAKYYKELEAAVNVVHKACRICVDVQKSLFSDDRRVLEKNDNTPVTIADFSVQALISLELGKLFPSIPLVAEEDSAFLRSNNLADAVVNVLNDNSSFSYNQLTNDEVLLAIDRGGNNAVAFDEKPATYWVLDPIDGTRGFLKGGNAMYVVGLALIVEGEIVLGVMGCPNWQESFNDRSASDIQETESESGIIMAAHAGCGTWKMKLSGLIDGLMGTNSSWVKCFVNECSTVHEACFCIPESQTWDSLPVSKSFRETSGPNNVEGGKIVLLPTCCGSLCKYLTVASGRASIFILRSRTRTIIKAWDHAVGMICVHEAGGKVTDWNGNQIDLAADAVARRVIFPPGGMLVTNGALHGQILELISSISSVAS</sequence>
<accession>A0AAW1HXH9</accession>
<dbReference type="PROSITE" id="PS00629">
    <property type="entry name" value="IMP_1"/>
    <property type="match status" value="1"/>
</dbReference>
<comment type="similarity">
    <text evidence="2">Belongs to the inositol monophosphatase superfamily.</text>
</comment>
<dbReference type="GO" id="GO:0000103">
    <property type="term" value="P:sulfate assimilation"/>
    <property type="evidence" value="ECO:0007669"/>
    <property type="project" value="TreeGrafter"/>
</dbReference>
<dbReference type="CDD" id="cd01517">
    <property type="entry name" value="PAP_phosphatase"/>
    <property type="match status" value="1"/>
</dbReference>
<protein>
    <recommendedName>
        <fullName evidence="9">PAP-specific phosphatase, mitochondrial</fullName>
    </recommendedName>
</protein>
<feature type="binding site" evidence="6">
    <location>
        <position position="115"/>
    </location>
    <ligand>
        <name>Mg(2+)</name>
        <dbReference type="ChEBI" id="CHEBI:18420"/>
        <label>1</label>
        <note>catalytic</note>
    </ligand>
</feature>
<organism evidence="7 8">
    <name type="scientific">Saponaria officinalis</name>
    <name type="common">Common soapwort</name>
    <name type="synonym">Lychnis saponaria</name>
    <dbReference type="NCBI Taxonomy" id="3572"/>
    <lineage>
        <taxon>Eukaryota</taxon>
        <taxon>Viridiplantae</taxon>
        <taxon>Streptophyta</taxon>
        <taxon>Embryophyta</taxon>
        <taxon>Tracheophyta</taxon>
        <taxon>Spermatophyta</taxon>
        <taxon>Magnoliopsida</taxon>
        <taxon>eudicotyledons</taxon>
        <taxon>Gunneridae</taxon>
        <taxon>Pentapetalae</taxon>
        <taxon>Caryophyllales</taxon>
        <taxon>Caryophyllaceae</taxon>
        <taxon>Caryophylleae</taxon>
        <taxon>Saponaria</taxon>
    </lineage>
</organism>
<evidence type="ECO:0008006" key="9">
    <source>
        <dbReference type="Google" id="ProtNLM"/>
    </source>
</evidence>
<dbReference type="EMBL" id="JBDFQZ010000010">
    <property type="protein sequence ID" value="KAK9681778.1"/>
    <property type="molecule type" value="Genomic_DNA"/>
</dbReference>
<comment type="cofactor">
    <cofactor evidence="1 6">
        <name>Mg(2+)</name>
        <dbReference type="ChEBI" id="CHEBI:18420"/>
    </cofactor>
</comment>
<dbReference type="SUPFAM" id="SSF56655">
    <property type="entry name" value="Carbohydrate phosphatase"/>
    <property type="match status" value="1"/>
</dbReference>